<evidence type="ECO:0000313" key="8">
    <source>
        <dbReference type="Proteomes" id="UP001155280"/>
    </source>
</evidence>
<dbReference type="EMBL" id="JANCNS010000001">
    <property type="protein sequence ID" value="MCP9199504.1"/>
    <property type="molecule type" value="Genomic_DNA"/>
</dbReference>
<accession>A0A9X2I1H0</accession>
<feature type="coiled-coil region" evidence="2">
    <location>
        <begin position="139"/>
        <end position="197"/>
    </location>
</feature>
<organism evidence="7 8">
    <name type="scientific">Christiangramia oceanisediminis</name>
    <dbReference type="NCBI Taxonomy" id="2920386"/>
    <lineage>
        <taxon>Bacteria</taxon>
        <taxon>Pseudomonadati</taxon>
        <taxon>Bacteroidota</taxon>
        <taxon>Flavobacteriia</taxon>
        <taxon>Flavobacteriales</taxon>
        <taxon>Flavobacteriaceae</taxon>
        <taxon>Christiangramia</taxon>
    </lineage>
</organism>
<dbReference type="Proteomes" id="UP001155280">
    <property type="component" value="Unassembled WGS sequence"/>
</dbReference>
<evidence type="ECO:0000313" key="7">
    <source>
        <dbReference type="EMBL" id="MCP9199504.1"/>
    </source>
</evidence>
<dbReference type="InterPro" id="IPR006143">
    <property type="entry name" value="RND_pump_MFP"/>
</dbReference>
<dbReference type="PROSITE" id="PS51257">
    <property type="entry name" value="PROKAR_LIPOPROTEIN"/>
    <property type="match status" value="1"/>
</dbReference>
<name>A0A9X2I1H0_9FLAO</name>
<dbReference type="Gene3D" id="1.10.287.470">
    <property type="entry name" value="Helix hairpin bin"/>
    <property type="match status" value="1"/>
</dbReference>
<evidence type="ECO:0000256" key="2">
    <source>
        <dbReference type="SAM" id="Coils"/>
    </source>
</evidence>
<dbReference type="InterPro" id="IPR058627">
    <property type="entry name" value="MdtA-like_C"/>
</dbReference>
<proteinExistence type="inferred from homology"/>
<dbReference type="InterPro" id="IPR058647">
    <property type="entry name" value="BSH_CzcB-like"/>
</dbReference>
<keyword evidence="8" id="KW-1185">Reference proteome</keyword>
<dbReference type="Gene3D" id="2.40.50.100">
    <property type="match status" value="1"/>
</dbReference>
<dbReference type="AlphaFoldDB" id="A0A9X2I1H0"/>
<feature type="domain" description="Multidrug resistance protein MdtA-like C-terminal permuted SH3" evidence="5">
    <location>
        <begin position="310"/>
        <end position="376"/>
    </location>
</feature>
<dbReference type="SUPFAM" id="SSF111369">
    <property type="entry name" value="HlyD-like secretion proteins"/>
    <property type="match status" value="1"/>
</dbReference>
<dbReference type="Pfam" id="PF25954">
    <property type="entry name" value="Beta-barrel_RND_2"/>
    <property type="match status" value="1"/>
</dbReference>
<keyword evidence="2" id="KW-0175">Coiled coil</keyword>
<evidence type="ECO:0000259" key="5">
    <source>
        <dbReference type="Pfam" id="PF25967"/>
    </source>
</evidence>
<feature type="domain" description="CzcB-like alpha-helical hairpin" evidence="3">
    <location>
        <begin position="135"/>
        <end position="192"/>
    </location>
</feature>
<dbReference type="PANTHER" id="PTHR30469">
    <property type="entry name" value="MULTIDRUG RESISTANCE PROTEIN MDTA"/>
    <property type="match status" value="1"/>
</dbReference>
<dbReference type="GO" id="GO:0015562">
    <property type="term" value="F:efflux transmembrane transporter activity"/>
    <property type="evidence" value="ECO:0007669"/>
    <property type="project" value="TreeGrafter"/>
</dbReference>
<feature type="domain" description="CusB-like beta-barrel" evidence="4">
    <location>
        <begin position="233"/>
        <end position="305"/>
    </location>
</feature>
<feature type="coiled-coil region" evidence="2">
    <location>
        <begin position="34"/>
        <end position="68"/>
    </location>
</feature>
<dbReference type="Pfam" id="PF25893">
    <property type="entry name" value="HH_CzcB"/>
    <property type="match status" value="1"/>
</dbReference>
<dbReference type="GO" id="GO:1990281">
    <property type="term" value="C:efflux pump complex"/>
    <property type="evidence" value="ECO:0007669"/>
    <property type="project" value="TreeGrafter"/>
</dbReference>
<protein>
    <submittedName>
        <fullName evidence="7">Efflux RND transporter periplasmic adaptor subunit</fullName>
    </submittedName>
</protein>
<dbReference type="Gene3D" id="2.40.420.20">
    <property type="match status" value="1"/>
</dbReference>
<dbReference type="InterPro" id="IPR058648">
    <property type="entry name" value="HH_CzcB-like"/>
</dbReference>
<dbReference type="InterPro" id="IPR058792">
    <property type="entry name" value="Beta-barrel_RND_2"/>
</dbReference>
<comment type="caution">
    <text evidence="7">The sequence shown here is derived from an EMBL/GenBank/DDBJ whole genome shotgun (WGS) entry which is preliminary data.</text>
</comment>
<evidence type="ECO:0000259" key="6">
    <source>
        <dbReference type="Pfam" id="PF25973"/>
    </source>
</evidence>
<reference evidence="7" key="1">
    <citation type="submission" date="2022-07" db="EMBL/GenBank/DDBJ databases">
        <title>Gramela sediminis sp. nov., isolated from deep-sea sediment of the Indian Ocean.</title>
        <authorList>
            <person name="Shi H."/>
        </authorList>
    </citation>
    <scope>NUCLEOTIDE SEQUENCE</scope>
    <source>
        <strain evidence="7">GC03-9</strain>
    </source>
</reference>
<evidence type="ECO:0000259" key="3">
    <source>
        <dbReference type="Pfam" id="PF25893"/>
    </source>
</evidence>
<evidence type="ECO:0000256" key="1">
    <source>
        <dbReference type="ARBA" id="ARBA00009477"/>
    </source>
</evidence>
<dbReference type="NCBIfam" id="TIGR01730">
    <property type="entry name" value="RND_mfp"/>
    <property type="match status" value="1"/>
</dbReference>
<dbReference type="Gene3D" id="2.40.30.170">
    <property type="match status" value="1"/>
</dbReference>
<feature type="domain" description="CzcB-like barrel-sandwich hybrid" evidence="6">
    <location>
        <begin position="101"/>
        <end position="220"/>
    </location>
</feature>
<evidence type="ECO:0000259" key="4">
    <source>
        <dbReference type="Pfam" id="PF25954"/>
    </source>
</evidence>
<dbReference type="Pfam" id="PF25967">
    <property type="entry name" value="RND-MFP_C"/>
    <property type="match status" value="1"/>
</dbReference>
<comment type="similarity">
    <text evidence="1">Belongs to the membrane fusion protein (MFP) (TC 8.A.1) family.</text>
</comment>
<dbReference type="PANTHER" id="PTHR30469:SF15">
    <property type="entry name" value="HLYD FAMILY OF SECRETION PROTEINS"/>
    <property type="match status" value="1"/>
</dbReference>
<sequence>MKKLILLTGIFGLFIACGDKQDQSIEDIIETGDLAQIRAKKSELSDEQSQLSKEIDQLDEAIKKLDKNRNYTLVSVDTLNTTTFKHYAEVQGNVATDENIVIYPEYSGILTSVKVDEGDRVTKGQVLATIDDGGLRNQLSELQAQAQLAKTTFEKQERLWNQNIGSEIQYLEARTNYEALQSSVKRLESQLAKTVVKAPFSGVIDDVMSEQGEVVGPGQNMLFRLISLDNMYVEADVPENYLSKIEKGTDVKILISSVGKEFDGEVSLVGNNINPSNRTFRIEVKIPNEKNLIKPNQIATIKLNDYTSENAIVIPENTIQKNSLGESLVYILNPKDSGNGGEAEKAVIEVGYTYDDSIEVKSGLESGDILITEGAKNLREGQEVRTKKAMENE</sequence>
<dbReference type="Pfam" id="PF25973">
    <property type="entry name" value="BSH_CzcB"/>
    <property type="match status" value="1"/>
</dbReference>
<dbReference type="RefSeq" id="WP_241549808.1">
    <property type="nucleotide sequence ID" value="NZ_JANCNS010000001.1"/>
</dbReference>
<gene>
    <name evidence="7" type="ORF">MKO06_06275</name>
</gene>